<protein>
    <submittedName>
        <fullName evidence="2">Uncharacterized protein</fullName>
    </submittedName>
</protein>
<evidence type="ECO:0000256" key="1">
    <source>
        <dbReference type="SAM" id="MobiDB-lite"/>
    </source>
</evidence>
<accession>A0A8D8XQ49</accession>
<feature type="region of interest" description="Disordered" evidence="1">
    <location>
        <begin position="131"/>
        <end position="150"/>
    </location>
</feature>
<dbReference type="EMBL" id="HBUF01342384">
    <property type="protein sequence ID" value="CAG6705364.1"/>
    <property type="molecule type" value="Transcribed_RNA"/>
</dbReference>
<feature type="compositionally biased region" description="Basic residues" evidence="1">
    <location>
        <begin position="131"/>
        <end position="148"/>
    </location>
</feature>
<dbReference type="EMBL" id="HBUF01342385">
    <property type="protein sequence ID" value="CAG6705367.1"/>
    <property type="molecule type" value="Transcribed_RNA"/>
</dbReference>
<organism evidence="2">
    <name type="scientific">Cacopsylla melanoneura</name>
    <dbReference type="NCBI Taxonomy" id="428564"/>
    <lineage>
        <taxon>Eukaryota</taxon>
        <taxon>Metazoa</taxon>
        <taxon>Ecdysozoa</taxon>
        <taxon>Arthropoda</taxon>
        <taxon>Hexapoda</taxon>
        <taxon>Insecta</taxon>
        <taxon>Pterygota</taxon>
        <taxon>Neoptera</taxon>
        <taxon>Paraneoptera</taxon>
        <taxon>Hemiptera</taxon>
        <taxon>Sternorrhyncha</taxon>
        <taxon>Psylloidea</taxon>
        <taxon>Psyllidae</taxon>
        <taxon>Psyllinae</taxon>
        <taxon>Cacopsylla</taxon>
    </lineage>
</organism>
<reference evidence="2" key="1">
    <citation type="submission" date="2021-05" db="EMBL/GenBank/DDBJ databases">
        <authorList>
            <person name="Alioto T."/>
            <person name="Alioto T."/>
            <person name="Gomez Garrido J."/>
        </authorList>
    </citation>
    <scope>NUCLEOTIDE SEQUENCE</scope>
</reference>
<dbReference type="EMBL" id="HBUF01342387">
    <property type="protein sequence ID" value="CAG6705373.1"/>
    <property type="molecule type" value="Transcribed_RNA"/>
</dbReference>
<sequence>MEDLRTIANQELRTKAARVDRMRTLTAKKVNLAGEMRSLTVEQDISIRANLAGEMRSLTVEQDIAIRANLAEVKRTRSQNRAMRTVPETHECRKTTIRTETRTKVNGNTRPIPNMETMRVNRMMTRRRKNRVRRIRSSKTGTPKKKKKRVDDCVRWKPSAWHVAPKLHNVETDC</sequence>
<dbReference type="EMBL" id="HBUF01342386">
    <property type="protein sequence ID" value="CAG6705370.1"/>
    <property type="molecule type" value="Transcribed_RNA"/>
</dbReference>
<proteinExistence type="predicted"/>
<name>A0A8D8XQ49_9HEMI</name>
<evidence type="ECO:0000313" key="2">
    <source>
        <dbReference type="EMBL" id="CAG6705373.1"/>
    </source>
</evidence>
<dbReference type="AlphaFoldDB" id="A0A8D8XQ49"/>